<accession>A0ACB8ZJW8</accession>
<evidence type="ECO:0000313" key="1">
    <source>
        <dbReference type="EMBL" id="KAI3697918.1"/>
    </source>
</evidence>
<dbReference type="Proteomes" id="UP001055879">
    <property type="component" value="Linkage Group LG10"/>
</dbReference>
<keyword evidence="2" id="KW-1185">Reference proteome</keyword>
<proteinExistence type="predicted"/>
<reference evidence="2" key="1">
    <citation type="journal article" date="2022" name="Mol. Ecol. Resour.">
        <title>The genomes of chicory, endive, great burdock and yacon provide insights into Asteraceae palaeo-polyploidization history and plant inulin production.</title>
        <authorList>
            <person name="Fan W."/>
            <person name="Wang S."/>
            <person name="Wang H."/>
            <person name="Wang A."/>
            <person name="Jiang F."/>
            <person name="Liu H."/>
            <person name="Zhao H."/>
            <person name="Xu D."/>
            <person name="Zhang Y."/>
        </authorList>
    </citation>
    <scope>NUCLEOTIDE SEQUENCE [LARGE SCALE GENOMIC DNA]</scope>
    <source>
        <strain evidence="2">cv. Niubang</strain>
    </source>
</reference>
<gene>
    <name evidence="1" type="ORF">L6452_31021</name>
</gene>
<reference evidence="1 2" key="2">
    <citation type="journal article" date="2022" name="Mol. Ecol. Resour.">
        <title>The genomes of chicory, endive, great burdock and yacon provide insights into Asteraceae paleo-polyploidization history and plant inulin production.</title>
        <authorList>
            <person name="Fan W."/>
            <person name="Wang S."/>
            <person name="Wang H."/>
            <person name="Wang A."/>
            <person name="Jiang F."/>
            <person name="Liu H."/>
            <person name="Zhao H."/>
            <person name="Xu D."/>
            <person name="Zhang Y."/>
        </authorList>
    </citation>
    <scope>NUCLEOTIDE SEQUENCE [LARGE SCALE GENOMIC DNA]</scope>
    <source>
        <strain evidence="2">cv. Niubang</strain>
    </source>
</reference>
<sequence length="125" mass="13386">MASRVTIHRLGFSVHRGSKTSCGEEPPARADVTDDVTLSMHAHQPSSMQTSRGKGVEPSSQGQGNRTSAFQRLSFASAVGQSSNGMLDFYPLDDRKSNVVAILIELAKECSGSAKIDGRLHDINV</sequence>
<protein>
    <submittedName>
        <fullName evidence="1">Uncharacterized protein</fullName>
    </submittedName>
</protein>
<name>A0ACB8ZJW8_ARCLA</name>
<organism evidence="1 2">
    <name type="scientific">Arctium lappa</name>
    <name type="common">Greater burdock</name>
    <name type="synonym">Lappa major</name>
    <dbReference type="NCBI Taxonomy" id="4217"/>
    <lineage>
        <taxon>Eukaryota</taxon>
        <taxon>Viridiplantae</taxon>
        <taxon>Streptophyta</taxon>
        <taxon>Embryophyta</taxon>
        <taxon>Tracheophyta</taxon>
        <taxon>Spermatophyta</taxon>
        <taxon>Magnoliopsida</taxon>
        <taxon>eudicotyledons</taxon>
        <taxon>Gunneridae</taxon>
        <taxon>Pentapetalae</taxon>
        <taxon>asterids</taxon>
        <taxon>campanulids</taxon>
        <taxon>Asterales</taxon>
        <taxon>Asteraceae</taxon>
        <taxon>Carduoideae</taxon>
        <taxon>Cardueae</taxon>
        <taxon>Arctiinae</taxon>
        <taxon>Arctium</taxon>
    </lineage>
</organism>
<dbReference type="EMBL" id="CM042056">
    <property type="protein sequence ID" value="KAI3697918.1"/>
    <property type="molecule type" value="Genomic_DNA"/>
</dbReference>
<comment type="caution">
    <text evidence="1">The sequence shown here is derived from an EMBL/GenBank/DDBJ whole genome shotgun (WGS) entry which is preliminary data.</text>
</comment>
<evidence type="ECO:0000313" key="2">
    <source>
        <dbReference type="Proteomes" id="UP001055879"/>
    </source>
</evidence>